<proteinExistence type="inferred from homology"/>
<dbReference type="Gene3D" id="3.10.20.620">
    <property type="match status" value="1"/>
</dbReference>
<comment type="similarity">
    <text evidence="1 5">Belongs to the ATG5 family.</text>
</comment>
<evidence type="ECO:0000256" key="1">
    <source>
        <dbReference type="ARBA" id="ARBA00006910"/>
    </source>
</evidence>
<keyword evidence="3 5" id="KW-0832">Ubl conjugation</keyword>
<sequence length="414" mass="45700">MDDKEEQKWSGMIPISISMRPEEVCSIDHPEPYFVLVPRFARLTAFHGWFENGDIGRYFQQFRLMSDSSSSSSQASASASVLMNTAENTKSGGGGGGGDDDDASNENGESDDTAVNATEKKSRKKSSSLHDAWFETKPLDVDVYDSRRGLMRKNKLSIPIRWNVPFGVVADILRALTTTTTSPRLLLPLELVARYSQRDELGLSFRHAVGEDAQKACKSHFFNALKEASFIQTGSSQVVMSLGVQARDDLWESTMTKGTMGVGDESVHGNERSGYEKAKEALTKIHKEARKREKKMNAGGGGAVPIRAYEVDVMRQGAGDDDDGDDIDDGQGFWERCVRFSSAPVARNLSIAECLDDVMFPDDDTNSREERGRRVKIEGIEIDEAKPVGVLWNALSAPDGFMHIVVIKNRSITK</sequence>
<evidence type="ECO:0000256" key="6">
    <source>
        <dbReference type="SAM" id="MobiDB-lite"/>
    </source>
</evidence>
<feature type="domain" description="Autophagy protein ATG5 UblA" evidence="9">
    <location>
        <begin position="9"/>
        <end position="45"/>
    </location>
</feature>
<dbReference type="PANTHER" id="PTHR13040">
    <property type="entry name" value="AUTOPHAGY PROTEIN 5"/>
    <property type="match status" value="1"/>
</dbReference>
<dbReference type="PANTHER" id="PTHR13040:SF2">
    <property type="entry name" value="AUTOPHAGY PROTEIN 5"/>
    <property type="match status" value="1"/>
</dbReference>
<feature type="region of interest" description="Disordered" evidence="6">
    <location>
        <begin position="257"/>
        <end position="276"/>
    </location>
</feature>
<keyword evidence="5" id="KW-0813">Transport</keyword>
<comment type="subunit">
    <text evidence="5">Conjugated with ATG12.</text>
</comment>
<evidence type="ECO:0000259" key="7">
    <source>
        <dbReference type="Pfam" id="PF04106"/>
    </source>
</evidence>
<name>K8F3T0_9CHLO</name>
<evidence type="ECO:0000313" key="11">
    <source>
        <dbReference type="Proteomes" id="UP000198341"/>
    </source>
</evidence>
<dbReference type="GO" id="GO:0061908">
    <property type="term" value="C:phagophore"/>
    <property type="evidence" value="ECO:0007669"/>
    <property type="project" value="TreeGrafter"/>
</dbReference>
<dbReference type="Pfam" id="PF20638">
    <property type="entry name" value="ATG5_UblA"/>
    <property type="match status" value="1"/>
</dbReference>
<dbReference type="Proteomes" id="UP000198341">
    <property type="component" value="Chromosome 9"/>
</dbReference>
<dbReference type="KEGG" id="bpg:Bathy09g00510"/>
<feature type="region of interest" description="Disordered" evidence="6">
    <location>
        <begin position="86"/>
        <end position="123"/>
    </location>
</feature>
<feature type="domain" description="Autophagy protein ATG5 alpha-helical bundle region" evidence="8">
    <location>
        <begin position="215"/>
        <end position="256"/>
    </location>
</feature>
<dbReference type="Pfam" id="PF04106">
    <property type="entry name" value="ATG5_UblB"/>
    <property type="match status" value="1"/>
</dbReference>
<feature type="compositionally biased region" description="Acidic residues" evidence="6">
    <location>
        <begin position="98"/>
        <end position="112"/>
    </location>
</feature>
<evidence type="ECO:0000256" key="3">
    <source>
        <dbReference type="ARBA" id="ARBA00022843"/>
    </source>
</evidence>
<organism evidence="10 11">
    <name type="scientific">Bathycoccus prasinos</name>
    <dbReference type="NCBI Taxonomy" id="41875"/>
    <lineage>
        <taxon>Eukaryota</taxon>
        <taxon>Viridiplantae</taxon>
        <taxon>Chlorophyta</taxon>
        <taxon>Mamiellophyceae</taxon>
        <taxon>Mamiellales</taxon>
        <taxon>Bathycoccaceae</taxon>
        <taxon>Bathycoccus</taxon>
    </lineage>
</organism>
<dbReference type="InterPro" id="IPR048940">
    <property type="entry name" value="ATG5_HBR"/>
</dbReference>
<keyword evidence="11" id="KW-1185">Reference proteome</keyword>
<dbReference type="GO" id="GO:0019776">
    <property type="term" value="F:Atg8-family ligase activity"/>
    <property type="evidence" value="ECO:0007669"/>
    <property type="project" value="TreeGrafter"/>
</dbReference>
<dbReference type="AlphaFoldDB" id="K8F3T0"/>
<dbReference type="GO" id="GO:0034274">
    <property type="term" value="C:Atg12-Atg5-Atg16 complex"/>
    <property type="evidence" value="ECO:0007669"/>
    <property type="project" value="TreeGrafter"/>
</dbReference>
<evidence type="ECO:0000256" key="5">
    <source>
        <dbReference type="RuleBase" id="RU361202"/>
    </source>
</evidence>
<evidence type="ECO:0000313" key="10">
    <source>
        <dbReference type="EMBL" id="CCO66717.1"/>
    </source>
</evidence>
<evidence type="ECO:0000259" key="8">
    <source>
        <dbReference type="Pfam" id="PF20637"/>
    </source>
</evidence>
<feature type="compositionally biased region" description="Basic and acidic residues" evidence="6">
    <location>
        <begin position="265"/>
        <end position="276"/>
    </location>
</feature>
<dbReference type="GO" id="GO:0006995">
    <property type="term" value="P:cellular response to nitrogen starvation"/>
    <property type="evidence" value="ECO:0007669"/>
    <property type="project" value="TreeGrafter"/>
</dbReference>
<evidence type="ECO:0000256" key="4">
    <source>
        <dbReference type="ARBA" id="ARBA00023006"/>
    </source>
</evidence>
<evidence type="ECO:0000256" key="2">
    <source>
        <dbReference type="ARBA" id="ARBA00022499"/>
    </source>
</evidence>
<reference evidence="10 11" key="1">
    <citation type="submission" date="2011-10" db="EMBL/GenBank/DDBJ databases">
        <authorList>
            <person name="Genoscope - CEA"/>
        </authorList>
    </citation>
    <scope>NUCLEOTIDE SEQUENCE [LARGE SCALE GENOMIC DNA]</scope>
    <source>
        <strain evidence="10 11">RCC 1105</strain>
    </source>
</reference>
<accession>K8F3T0</accession>
<dbReference type="OrthoDB" id="272162at2759"/>
<dbReference type="EMBL" id="FO082270">
    <property type="protein sequence ID" value="CCO66717.1"/>
    <property type="molecule type" value="Genomic_DNA"/>
</dbReference>
<dbReference type="InterPro" id="IPR007239">
    <property type="entry name" value="Atg5"/>
</dbReference>
<dbReference type="GeneID" id="19013558"/>
<keyword evidence="4 5" id="KW-0072">Autophagy</keyword>
<comment type="function">
    <text evidence="5">Required for autophagy.</text>
</comment>
<keyword evidence="5" id="KW-0963">Cytoplasm</keyword>
<dbReference type="RefSeq" id="XP_007511157.1">
    <property type="nucleotide sequence ID" value="XM_007511095.1"/>
</dbReference>
<dbReference type="Gene3D" id="3.10.20.90">
    <property type="entry name" value="Phosphatidylinositol 3-kinase Catalytic Subunit, Chain A, domain 1"/>
    <property type="match status" value="1"/>
</dbReference>
<comment type="subcellular location">
    <subcellularLocation>
        <location evidence="5">Cytoplasm</location>
    </subcellularLocation>
</comment>
<dbReference type="InterPro" id="IPR042526">
    <property type="entry name" value="Atg5_HR"/>
</dbReference>
<dbReference type="Gene3D" id="1.10.246.190">
    <property type="entry name" value="Autophagy protein Apg5, helix rich domain"/>
    <property type="match status" value="1"/>
</dbReference>
<feature type="domain" description="Autophagy protein ATG5 UblB" evidence="7">
    <location>
        <begin position="351"/>
        <end position="406"/>
    </location>
</feature>
<dbReference type="GO" id="GO:0000422">
    <property type="term" value="P:autophagy of mitochondrion"/>
    <property type="evidence" value="ECO:0007669"/>
    <property type="project" value="TreeGrafter"/>
</dbReference>
<gene>
    <name evidence="10" type="ORF">Bathy09g00510</name>
</gene>
<dbReference type="InterPro" id="IPR042527">
    <property type="entry name" value="Atg5_UblA_dom_sf"/>
</dbReference>
<dbReference type="GO" id="GO:0044233">
    <property type="term" value="C:mitochondria-associated endoplasmic reticulum membrane contact site"/>
    <property type="evidence" value="ECO:0007669"/>
    <property type="project" value="TreeGrafter"/>
</dbReference>
<keyword evidence="2 5" id="KW-1017">Isopeptide bond</keyword>
<dbReference type="GO" id="GO:0034045">
    <property type="term" value="C:phagophore assembly site membrane"/>
    <property type="evidence" value="ECO:0007669"/>
    <property type="project" value="TreeGrafter"/>
</dbReference>
<dbReference type="GO" id="GO:0034727">
    <property type="term" value="P:piecemeal microautophagy of the nucleus"/>
    <property type="evidence" value="ECO:0007669"/>
    <property type="project" value="TreeGrafter"/>
</dbReference>
<dbReference type="InterPro" id="IPR048939">
    <property type="entry name" value="ATG5_UblA"/>
</dbReference>
<dbReference type="GO" id="GO:0005776">
    <property type="term" value="C:autophagosome"/>
    <property type="evidence" value="ECO:0007669"/>
    <property type="project" value="TreeGrafter"/>
</dbReference>
<dbReference type="Pfam" id="PF20637">
    <property type="entry name" value="ATG5_HBR"/>
    <property type="match status" value="1"/>
</dbReference>
<dbReference type="InterPro" id="IPR048318">
    <property type="entry name" value="ATG5_UblB"/>
</dbReference>
<protein>
    <recommendedName>
        <fullName evidence="5">Autophagy protein 5</fullName>
    </recommendedName>
</protein>
<evidence type="ECO:0000259" key="9">
    <source>
        <dbReference type="Pfam" id="PF20638"/>
    </source>
</evidence>